<evidence type="ECO:0000256" key="2">
    <source>
        <dbReference type="ARBA" id="ARBA00022723"/>
    </source>
</evidence>
<comment type="caution">
    <text evidence="6">The sequence shown here is derived from an EMBL/GenBank/DDBJ whole genome shotgun (WGS) entry which is preliminary data.</text>
</comment>
<dbReference type="EMBL" id="SULG01000031">
    <property type="protein sequence ID" value="TLD41978.1"/>
    <property type="molecule type" value="Genomic_DNA"/>
</dbReference>
<dbReference type="SUPFAM" id="SSF46626">
    <property type="entry name" value="Cytochrome c"/>
    <property type="match status" value="1"/>
</dbReference>
<dbReference type="Gene3D" id="1.10.760.10">
    <property type="entry name" value="Cytochrome c-like domain"/>
    <property type="match status" value="1"/>
</dbReference>
<dbReference type="AlphaFoldDB" id="A0A533QB81"/>
<keyword evidence="3 4" id="KW-0408">Iron</keyword>
<dbReference type="InterPro" id="IPR009056">
    <property type="entry name" value="Cyt_c-like_dom"/>
</dbReference>
<organism evidence="6 7">
    <name type="scientific">Candidatus Jettenia ecosi</name>
    <dbReference type="NCBI Taxonomy" id="2494326"/>
    <lineage>
        <taxon>Bacteria</taxon>
        <taxon>Pseudomonadati</taxon>
        <taxon>Planctomycetota</taxon>
        <taxon>Candidatus Brocadiia</taxon>
        <taxon>Candidatus Brocadiales</taxon>
        <taxon>Candidatus Brocadiaceae</taxon>
        <taxon>Candidatus Jettenia</taxon>
    </lineage>
</organism>
<feature type="domain" description="Cytochrome c" evidence="5">
    <location>
        <begin position="30"/>
        <end position="114"/>
    </location>
</feature>
<proteinExistence type="predicted"/>
<name>A0A533QB81_9BACT</name>
<evidence type="ECO:0000256" key="3">
    <source>
        <dbReference type="ARBA" id="ARBA00023004"/>
    </source>
</evidence>
<evidence type="ECO:0000313" key="7">
    <source>
        <dbReference type="Proteomes" id="UP000319783"/>
    </source>
</evidence>
<dbReference type="InterPro" id="IPR036909">
    <property type="entry name" value="Cyt_c-like_dom_sf"/>
</dbReference>
<keyword evidence="2 4" id="KW-0479">Metal-binding</keyword>
<dbReference type="GO" id="GO:0009055">
    <property type="term" value="F:electron transfer activity"/>
    <property type="evidence" value="ECO:0007669"/>
    <property type="project" value="InterPro"/>
</dbReference>
<evidence type="ECO:0000256" key="1">
    <source>
        <dbReference type="ARBA" id="ARBA00022617"/>
    </source>
</evidence>
<reference evidence="6 7" key="1">
    <citation type="submission" date="2019-04" db="EMBL/GenBank/DDBJ databases">
        <title>Genome of a novel bacterium Candidatus Jettenia ecosi reconstructed from metagenome of an anammox bioreactor.</title>
        <authorList>
            <person name="Mardanov A.V."/>
            <person name="Beletsky A.V."/>
            <person name="Ravin N.V."/>
            <person name="Botchkova E.A."/>
            <person name="Litti Y.V."/>
            <person name="Nozhevnikova A.N."/>
        </authorList>
    </citation>
    <scope>NUCLEOTIDE SEQUENCE [LARGE SCALE GENOMIC DNA]</scope>
    <source>
        <strain evidence="6">J2</strain>
    </source>
</reference>
<dbReference type="GO" id="GO:0046872">
    <property type="term" value="F:metal ion binding"/>
    <property type="evidence" value="ECO:0007669"/>
    <property type="project" value="UniProtKB-KW"/>
</dbReference>
<dbReference type="PROSITE" id="PS51007">
    <property type="entry name" value="CYTC"/>
    <property type="match status" value="1"/>
</dbReference>
<dbReference type="Pfam" id="PF13442">
    <property type="entry name" value="Cytochrome_CBB3"/>
    <property type="match status" value="1"/>
</dbReference>
<evidence type="ECO:0000256" key="4">
    <source>
        <dbReference type="PROSITE-ProRule" id="PRU00433"/>
    </source>
</evidence>
<evidence type="ECO:0000313" key="6">
    <source>
        <dbReference type="EMBL" id="TLD41978.1"/>
    </source>
</evidence>
<sequence>MNKKGAFVAVSYAIILGSVTYFSGNSISTAADINAKELYMTHCKTCHGEDGKPTDLGLGLEARDFTSPEWQAQISDEKIIKQINEGTPEKMFPFKEKLSQEEIKALVPVVRGFGKK</sequence>
<gene>
    <name evidence="6" type="ORF">JETT_1767</name>
</gene>
<protein>
    <recommendedName>
        <fullName evidence="5">Cytochrome c domain-containing protein</fullName>
    </recommendedName>
</protein>
<accession>A0A533QB81</accession>
<dbReference type="Proteomes" id="UP000319783">
    <property type="component" value="Unassembled WGS sequence"/>
</dbReference>
<keyword evidence="1 4" id="KW-0349">Heme</keyword>
<evidence type="ECO:0000259" key="5">
    <source>
        <dbReference type="PROSITE" id="PS51007"/>
    </source>
</evidence>
<dbReference type="GO" id="GO:0020037">
    <property type="term" value="F:heme binding"/>
    <property type="evidence" value="ECO:0007669"/>
    <property type="project" value="InterPro"/>
</dbReference>